<gene>
    <name evidence="2" type="ORF">PYV00_21750</name>
</gene>
<dbReference type="Pfam" id="PF12705">
    <property type="entry name" value="PDDEXK_1"/>
    <property type="match status" value="1"/>
</dbReference>
<evidence type="ECO:0000313" key="2">
    <source>
        <dbReference type="EMBL" id="MDE8654326.1"/>
    </source>
</evidence>
<organism evidence="2 3">
    <name type="scientific">Novosphingobium album</name>
    <name type="common">ex Liu et al. 2023</name>
    <dbReference type="NCBI Taxonomy" id="3031130"/>
    <lineage>
        <taxon>Bacteria</taxon>
        <taxon>Pseudomonadati</taxon>
        <taxon>Pseudomonadota</taxon>
        <taxon>Alphaproteobacteria</taxon>
        <taxon>Sphingomonadales</taxon>
        <taxon>Sphingomonadaceae</taxon>
        <taxon>Novosphingobium</taxon>
    </lineage>
</organism>
<dbReference type="EMBL" id="JARESE010000080">
    <property type="protein sequence ID" value="MDE8654326.1"/>
    <property type="molecule type" value="Genomic_DNA"/>
</dbReference>
<proteinExistence type="predicted"/>
<dbReference type="InterPro" id="IPR011604">
    <property type="entry name" value="PDDEXK-like_dom_sf"/>
</dbReference>
<dbReference type="InterPro" id="IPR038726">
    <property type="entry name" value="PDDEXK_AddAB-type"/>
</dbReference>
<dbReference type="RefSeq" id="WP_275230451.1">
    <property type="nucleotide sequence ID" value="NZ_JARESE010000080.1"/>
</dbReference>
<dbReference type="Gene3D" id="3.90.320.10">
    <property type="match status" value="1"/>
</dbReference>
<feature type="domain" description="PD-(D/E)XK endonuclease-like" evidence="1">
    <location>
        <begin position="611"/>
        <end position="883"/>
    </location>
</feature>
<evidence type="ECO:0000313" key="3">
    <source>
        <dbReference type="Proteomes" id="UP001216253"/>
    </source>
</evidence>
<dbReference type="Proteomes" id="UP001216253">
    <property type="component" value="Unassembled WGS sequence"/>
</dbReference>
<reference evidence="2 3" key="1">
    <citation type="submission" date="2023-03" db="EMBL/GenBank/DDBJ databases">
        <title>NovoSphingobium album sp. nov. isolated from polycyclic aromatic hydrocarbons- and heavy-metal polluted soil.</title>
        <authorList>
            <person name="Liu Z."/>
            <person name="Wang K."/>
        </authorList>
    </citation>
    <scope>NUCLEOTIDE SEQUENCE [LARGE SCALE GENOMIC DNA]</scope>
    <source>
        <strain evidence="2 3">H3SJ31-1</strain>
    </source>
</reference>
<comment type="caution">
    <text evidence="2">The sequence shown here is derived from an EMBL/GenBank/DDBJ whole genome shotgun (WGS) entry which is preliminary data.</text>
</comment>
<name>A0ABT5WWS3_9SPHN</name>
<accession>A0ABT5WWS3</accession>
<keyword evidence="3" id="KW-1185">Reference proteome</keyword>
<evidence type="ECO:0000259" key="1">
    <source>
        <dbReference type="Pfam" id="PF12705"/>
    </source>
</evidence>
<protein>
    <submittedName>
        <fullName evidence="2">PD-(D/E)XK nuclease family protein</fullName>
    </submittedName>
</protein>
<sequence>MKIVFGLWADGGAWPDHGGDAPGSLGQPVVGPNGLVDILETLLGLGSPATAQVVRIAHFQSRLESLSGTYFWSRSLAVDSWSTARTLLAWRDDLVGLGWRAGLSWKSPRLADLAAASAAMPDLPRGLNDRIVAVLDALNARTAAAIAHIRMIDDPALCPAAIRRLVHRLADLGTIVEHIQPVPAAAAGTALGQLQRWMVGDEVDLGAADESVTLATSASASLAAEVLGDWFAGRNGEAIALVAQDGDTGLLDHGLGAAGQPRAGRSRTSVHRGSLQLLLLAFKAHWAPFDPHAILEILVFPNSPIPPRAARRLAAALEAAPGRGGEEWLAAWQAIGDAERERAGTDADEIAKIEPRLARWRTWTEPDTANPETGMPIAQALQICDLVSAWAGSRYGIGEDPLYGATATLAREVRDALAALGRDHLPRLLVERIIDQALDLGQVNPGAVAEAANWRSVQHPGSVWAPVPTLVWWNFSATTEGSERAPWSEAERAELAAADCPADAINRAAQAASAAWERAILNARERVLLVAVGLNCDAEDSLHPLAHRLKPALDKLAIRTDLVAALRAPALLLSGVELARQAAPPRPLALPQFAWTTPPGFAAKLADRAQSATSLENLFSCQLLWALRHVAGLQPGRVRSIPDGNQLLGNLAHAIAREIFQPGPPPEPEAAATATQALLEARIDQLAAPLRHPELADALNLARRRLPAAMASLAQCLGENGLTVEATEQQVSGEFEALLAMRGAVDLVARDANSNAVIIDLKWTRSEKSRIDELTTGRAVQLATYGALVSPGQPYRAGYFLLNQRQFATLASNGLIGREVEGSRGFPATWQAILEGWKIWSQHAEAGQLLATGVDGVADLVPAEIAITRDVHCEWCDYATLCRVRGLA</sequence>